<keyword evidence="2" id="KW-1185">Reference proteome</keyword>
<dbReference type="EMBL" id="OZ035844">
    <property type="protein sequence ID" value="CAL1597883.1"/>
    <property type="molecule type" value="Genomic_DNA"/>
</dbReference>
<gene>
    <name evidence="1" type="ORF">KC01_LOCUS26358</name>
</gene>
<reference evidence="1 2" key="1">
    <citation type="submission" date="2024-04" db="EMBL/GenBank/DDBJ databases">
        <authorList>
            <person name="Waldvogel A.-M."/>
            <person name="Schoenle A."/>
        </authorList>
    </citation>
    <scope>NUCLEOTIDE SEQUENCE [LARGE SCALE GENOMIC DNA]</scope>
</reference>
<evidence type="ECO:0000313" key="1">
    <source>
        <dbReference type="EMBL" id="CAL1597883.1"/>
    </source>
</evidence>
<accession>A0AAV2L646</accession>
<dbReference type="Proteomes" id="UP001497482">
    <property type="component" value="Chromosome 22"/>
</dbReference>
<protein>
    <submittedName>
        <fullName evidence="1">Uncharacterized protein</fullName>
    </submittedName>
</protein>
<evidence type="ECO:0000313" key="2">
    <source>
        <dbReference type="Proteomes" id="UP001497482"/>
    </source>
</evidence>
<sequence>MESAADTPIAPYTRRRWNKQHYSNKPTRRIGKTSARAFITGLSDVARGANGALRTPQTPPTQPRARLFPLYGLNRNTTQKRKTMDVLANHSIFQELQIVHDTGYFSAMPSLEENWQQCALEMALAGGLCGGCMDGWMEKWHTGENAWVSARVDGWMEKRAHGGGCVDGRFGFWLMASIGFGVLLNGHFL</sequence>
<dbReference type="AlphaFoldDB" id="A0AAV2L646"/>
<organism evidence="1 2">
    <name type="scientific">Knipowitschia caucasica</name>
    <name type="common">Caucasian dwarf goby</name>
    <name type="synonym">Pomatoschistus caucasicus</name>
    <dbReference type="NCBI Taxonomy" id="637954"/>
    <lineage>
        <taxon>Eukaryota</taxon>
        <taxon>Metazoa</taxon>
        <taxon>Chordata</taxon>
        <taxon>Craniata</taxon>
        <taxon>Vertebrata</taxon>
        <taxon>Euteleostomi</taxon>
        <taxon>Actinopterygii</taxon>
        <taxon>Neopterygii</taxon>
        <taxon>Teleostei</taxon>
        <taxon>Neoteleostei</taxon>
        <taxon>Acanthomorphata</taxon>
        <taxon>Gobiaria</taxon>
        <taxon>Gobiiformes</taxon>
        <taxon>Gobioidei</taxon>
        <taxon>Gobiidae</taxon>
        <taxon>Gobiinae</taxon>
        <taxon>Knipowitschia</taxon>
    </lineage>
</organism>
<name>A0AAV2L646_KNICA</name>
<proteinExistence type="predicted"/>